<protein>
    <submittedName>
        <fullName evidence="2">Uncharacterized protein</fullName>
    </submittedName>
</protein>
<keyword evidence="3" id="KW-1185">Reference proteome</keyword>
<evidence type="ECO:0000313" key="2">
    <source>
        <dbReference type="EMBL" id="KAF4634508.1"/>
    </source>
</evidence>
<name>A0A8H4RRW5_9HELO</name>
<feature type="coiled-coil region" evidence="1">
    <location>
        <begin position="293"/>
        <end position="320"/>
    </location>
</feature>
<accession>A0A8H4RRW5</accession>
<dbReference type="EMBL" id="JAAMPI010000180">
    <property type="protein sequence ID" value="KAF4634508.1"/>
    <property type="molecule type" value="Genomic_DNA"/>
</dbReference>
<evidence type="ECO:0000256" key="1">
    <source>
        <dbReference type="SAM" id="Coils"/>
    </source>
</evidence>
<dbReference type="InterPro" id="IPR022085">
    <property type="entry name" value="OpdG"/>
</dbReference>
<dbReference type="PANTHER" id="PTHR38797:SF4">
    <property type="entry name" value="NUCLEAR PORE COMPLEX PROTEIN NUP85"/>
    <property type="match status" value="1"/>
</dbReference>
<organism evidence="2 3">
    <name type="scientific">Cudoniella acicularis</name>
    <dbReference type="NCBI Taxonomy" id="354080"/>
    <lineage>
        <taxon>Eukaryota</taxon>
        <taxon>Fungi</taxon>
        <taxon>Dikarya</taxon>
        <taxon>Ascomycota</taxon>
        <taxon>Pezizomycotina</taxon>
        <taxon>Leotiomycetes</taxon>
        <taxon>Helotiales</taxon>
        <taxon>Tricladiaceae</taxon>
        <taxon>Cudoniella</taxon>
    </lineage>
</organism>
<dbReference type="Pfam" id="PF12311">
    <property type="entry name" value="DUF3632"/>
    <property type="match status" value="1"/>
</dbReference>
<dbReference type="InterPro" id="IPR053204">
    <property type="entry name" value="Oxopyrrolidines_Biosynth-assoc"/>
</dbReference>
<evidence type="ECO:0000313" key="3">
    <source>
        <dbReference type="Proteomes" id="UP000566819"/>
    </source>
</evidence>
<sequence length="345" mass="39745">MGCIRHYRGISISYFAFMAMEVTTWNATWQAFIEEEEAKISTGSANYLPTSFQLAALKTMFSDPTVPMSEIAKLITVDSILLKEKSPGASDSGLWRILADGIKQLTEYNDKFVELFFEIAQVPIYGSDLSPQFCLRYYWEWWTEWVWGFSDPPSTDPNREAKRQGWTNLNAWCAKVSHHRDRFHLLDNRGRVSWIRFTLERNPWETYDPAKYADEGEEAQTHNRELHDVKALDAKVPAAAVWFQVDAQAIYDLNGHDMGFQLMPAETDWTGKEGFSRERFVAWRERFEWISEIEVLEERTRKAAKEAAEAMKKVEDANSDISNSPQEGLLPAVGYQRVLGVPSED</sequence>
<proteinExistence type="predicted"/>
<gene>
    <name evidence="2" type="ORF">G7Y89_g3609</name>
</gene>
<reference evidence="2 3" key="1">
    <citation type="submission" date="2020-03" db="EMBL/GenBank/DDBJ databases">
        <title>Draft Genome Sequence of Cudoniella acicularis.</title>
        <authorList>
            <person name="Buettner E."/>
            <person name="Kellner H."/>
        </authorList>
    </citation>
    <scope>NUCLEOTIDE SEQUENCE [LARGE SCALE GENOMIC DNA]</scope>
    <source>
        <strain evidence="2 3">DSM 108380</strain>
    </source>
</reference>
<keyword evidence="1" id="KW-0175">Coiled coil</keyword>
<comment type="caution">
    <text evidence="2">The sequence shown here is derived from an EMBL/GenBank/DDBJ whole genome shotgun (WGS) entry which is preliminary data.</text>
</comment>
<dbReference type="AlphaFoldDB" id="A0A8H4RRW5"/>
<dbReference type="PANTHER" id="PTHR38797">
    <property type="entry name" value="NUCLEAR PORE COMPLEX PROTEIN NUP85-RELATED"/>
    <property type="match status" value="1"/>
</dbReference>
<dbReference type="Proteomes" id="UP000566819">
    <property type="component" value="Unassembled WGS sequence"/>
</dbReference>
<dbReference type="OrthoDB" id="3350591at2759"/>